<dbReference type="SUPFAM" id="SSF50129">
    <property type="entry name" value="GroES-like"/>
    <property type="match status" value="1"/>
</dbReference>
<dbReference type="Pfam" id="PF00107">
    <property type="entry name" value="ADH_zinc_N"/>
    <property type="match status" value="1"/>
</dbReference>
<evidence type="ECO:0000259" key="1">
    <source>
        <dbReference type="SMART" id="SM00829"/>
    </source>
</evidence>
<evidence type="ECO:0000313" key="2">
    <source>
        <dbReference type="EMBL" id="TVY36268.1"/>
    </source>
</evidence>
<dbReference type="GO" id="GO:0016491">
    <property type="term" value="F:oxidoreductase activity"/>
    <property type="evidence" value="ECO:0007669"/>
    <property type="project" value="InterPro"/>
</dbReference>
<organism evidence="2 3">
    <name type="scientific">Lachnellula subtilissima</name>
    <dbReference type="NCBI Taxonomy" id="602034"/>
    <lineage>
        <taxon>Eukaryota</taxon>
        <taxon>Fungi</taxon>
        <taxon>Dikarya</taxon>
        <taxon>Ascomycota</taxon>
        <taxon>Pezizomycotina</taxon>
        <taxon>Leotiomycetes</taxon>
        <taxon>Helotiales</taxon>
        <taxon>Lachnaceae</taxon>
        <taxon>Lachnellula</taxon>
    </lineage>
</organism>
<proteinExistence type="predicted"/>
<accession>A0A8H8RL71</accession>
<dbReference type="SMART" id="SM00829">
    <property type="entry name" value="PKS_ER"/>
    <property type="match status" value="1"/>
</dbReference>
<dbReference type="EMBL" id="QGMJ01000444">
    <property type="protein sequence ID" value="TVY36268.1"/>
    <property type="molecule type" value="Genomic_DNA"/>
</dbReference>
<evidence type="ECO:0000313" key="3">
    <source>
        <dbReference type="Proteomes" id="UP000462212"/>
    </source>
</evidence>
<name>A0A8H8RL71_9HELO</name>
<dbReference type="InterPro" id="IPR013154">
    <property type="entry name" value="ADH-like_N"/>
</dbReference>
<dbReference type="PANTHER" id="PTHR45033:SF2">
    <property type="entry name" value="ZINC-TYPE ALCOHOL DEHYDROGENASE-LIKE PROTEIN C1773.06C"/>
    <property type="match status" value="1"/>
</dbReference>
<dbReference type="InterPro" id="IPR036291">
    <property type="entry name" value="NAD(P)-bd_dom_sf"/>
</dbReference>
<dbReference type="AlphaFoldDB" id="A0A8H8RL71"/>
<comment type="caution">
    <text evidence="2">The sequence shown here is derived from an EMBL/GenBank/DDBJ whole genome shotgun (WGS) entry which is preliminary data.</text>
</comment>
<dbReference type="InterPro" id="IPR052711">
    <property type="entry name" value="Zinc_ADH-like"/>
</dbReference>
<dbReference type="Gene3D" id="3.40.50.720">
    <property type="entry name" value="NAD(P)-binding Rossmann-like Domain"/>
    <property type="match status" value="1"/>
</dbReference>
<dbReference type="InterPro" id="IPR011032">
    <property type="entry name" value="GroES-like_sf"/>
</dbReference>
<dbReference type="SUPFAM" id="SSF51735">
    <property type="entry name" value="NAD(P)-binding Rossmann-fold domains"/>
    <property type="match status" value="1"/>
</dbReference>
<dbReference type="InterPro" id="IPR013149">
    <property type="entry name" value="ADH-like_C"/>
</dbReference>
<reference evidence="2 3" key="1">
    <citation type="submission" date="2018-05" db="EMBL/GenBank/DDBJ databases">
        <title>Genome sequencing and assembly of the regulated plant pathogen Lachnellula willkommii and related sister species for the development of diagnostic species identification markers.</title>
        <authorList>
            <person name="Giroux E."/>
            <person name="Bilodeau G."/>
        </authorList>
    </citation>
    <scope>NUCLEOTIDE SEQUENCE [LARGE SCALE GENOMIC DNA]</scope>
    <source>
        <strain evidence="2 3">CBS 197.66</strain>
    </source>
</reference>
<dbReference type="InterPro" id="IPR020843">
    <property type="entry name" value="ER"/>
</dbReference>
<dbReference type="OrthoDB" id="9930022at2759"/>
<gene>
    <name evidence="2" type="ORF">LSUB1_G006446</name>
</gene>
<sequence length="365" mass="39382">MSSIPKTIKAWTISGTNGFDSLKLNEQVPVPEVSDYEVLVKFHAASLNYRDLIIPKGLYPFALADNIVPGSDGAGEVISVGPKVTRFKPGAKVVTLFNQGHLGGSLNPQTYATGLGGVIDGTLRQYGTFNENGLVDMPPSLNWQEASTLSCAALTAWNGLYGLKPVKPGDVVLTQGTGGVSIFAVQFAKAAGAKVISTTSSAKKAEVLKKLGADEVINYKEVTEWGEKAKSLTTGGEGVDHIIEVGGTTTMEQSLKAIKIDGVISIIGFLGGNGEKQPSFLDALLKLCTVRGILVGNRIQFEEMNRAIEINKIKPVVDEKVFSLDELKEYGGFLFPRLYILLTEVRAYQYMWDQKHLGKLTIKIE</sequence>
<keyword evidence="3" id="KW-1185">Reference proteome</keyword>
<dbReference type="CDD" id="cd08276">
    <property type="entry name" value="MDR7"/>
    <property type="match status" value="1"/>
</dbReference>
<protein>
    <submittedName>
        <fullName evidence="2">Zinc-type alcohol dehydrogenase-like protein</fullName>
    </submittedName>
</protein>
<dbReference type="Proteomes" id="UP000462212">
    <property type="component" value="Unassembled WGS sequence"/>
</dbReference>
<dbReference type="Gene3D" id="3.90.180.10">
    <property type="entry name" value="Medium-chain alcohol dehydrogenases, catalytic domain"/>
    <property type="match status" value="1"/>
</dbReference>
<dbReference type="Pfam" id="PF08240">
    <property type="entry name" value="ADH_N"/>
    <property type="match status" value="1"/>
</dbReference>
<dbReference type="PANTHER" id="PTHR45033">
    <property type="match status" value="1"/>
</dbReference>
<feature type="domain" description="Enoyl reductase (ER)" evidence="1">
    <location>
        <begin position="18"/>
        <end position="362"/>
    </location>
</feature>